<accession>A0A6S6RUA1</accession>
<dbReference type="EMBL" id="CACVAQ010000023">
    <property type="protein sequence ID" value="CAA6799196.1"/>
    <property type="molecule type" value="Genomic_DNA"/>
</dbReference>
<feature type="non-terminal residue" evidence="1">
    <location>
        <position position="1"/>
    </location>
</feature>
<organism evidence="1">
    <name type="scientific">uncultured Aureispira sp</name>
    <dbReference type="NCBI Taxonomy" id="1331704"/>
    <lineage>
        <taxon>Bacteria</taxon>
        <taxon>Pseudomonadati</taxon>
        <taxon>Bacteroidota</taxon>
        <taxon>Saprospiria</taxon>
        <taxon>Saprospirales</taxon>
        <taxon>Saprospiraceae</taxon>
        <taxon>Aureispira</taxon>
        <taxon>environmental samples</taxon>
    </lineage>
</organism>
<name>A0A6S6RUA1_9BACT</name>
<proteinExistence type="predicted"/>
<gene>
    <name evidence="1" type="ORF">HELGO_WM28969</name>
</gene>
<dbReference type="AlphaFoldDB" id="A0A6S6RUA1"/>
<sequence>AYKRVGAVLEEVYPKKPFQEDILDDVLL</sequence>
<reference evidence="1" key="1">
    <citation type="submission" date="2020-01" db="EMBL/GenBank/DDBJ databases">
        <authorList>
            <person name="Meier V. D."/>
            <person name="Meier V D."/>
        </authorList>
    </citation>
    <scope>NUCLEOTIDE SEQUENCE</scope>
    <source>
        <strain evidence="1">HLG_WM_MAG_10</strain>
    </source>
</reference>
<evidence type="ECO:0000313" key="1">
    <source>
        <dbReference type="EMBL" id="CAA6799196.1"/>
    </source>
</evidence>
<protein>
    <submittedName>
        <fullName evidence="1">Uncharacterized protein</fullName>
    </submittedName>
</protein>